<proteinExistence type="predicted"/>
<dbReference type="Proteomes" id="UP000250140">
    <property type="component" value="Unassembled WGS sequence"/>
</dbReference>
<reference evidence="2 3" key="1">
    <citation type="journal article" date="2016" name="Nat. Commun.">
        <title>Ectomycorrhizal ecology is imprinted in the genome of the dominant symbiotic fungus Cenococcum geophilum.</title>
        <authorList>
            <consortium name="DOE Joint Genome Institute"/>
            <person name="Peter M."/>
            <person name="Kohler A."/>
            <person name="Ohm R.A."/>
            <person name="Kuo A."/>
            <person name="Krutzmann J."/>
            <person name="Morin E."/>
            <person name="Arend M."/>
            <person name="Barry K.W."/>
            <person name="Binder M."/>
            <person name="Choi C."/>
            <person name="Clum A."/>
            <person name="Copeland A."/>
            <person name="Grisel N."/>
            <person name="Haridas S."/>
            <person name="Kipfer T."/>
            <person name="LaButti K."/>
            <person name="Lindquist E."/>
            <person name="Lipzen A."/>
            <person name="Maire R."/>
            <person name="Meier B."/>
            <person name="Mihaltcheva S."/>
            <person name="Molinier V."/>
            <person name="Murat C."/>
            <person name="Poggeler S."/>
            <person name="Quandt C.A."/>
            <person name="Sperisen C."/>
            <person name="Tritt A."/>
            <person name="Tisserant E."/>
            <person name="Crous P.W."/>
            <person name="Henrissat B."/>
            <person name="Nehls U."/>
            <person name="Egli S."/>
            <person name="Spatafora J.W."/>
            <person name="Grigoriev I.V."/>
            <person name="Martin F.M."/>
        </authorList>
    </citation>
    <scope>NUCLEOTIDE SEQUENCE [LARGE SCALE GENOMIC DNA]</scope>
    <source>
        <strain evidence="2 3">CBS 207.34</strain>
    </source>
</reference>
<evidence type="ECO:0000256" key="1">
    <source>
        <dbReference type="SAM" id="MobiDB-lite"/>
    </source>
</evidence>
<keyword evidence="3" id="KW-1185">Reference proteome</keyword>
<evidence type="ECO:0000313" key="2">
    <source>
        <dbReference type="EMBL" id="OCL03008.1"/>
    </source>
</evidence>
<feature type="region of interest" description="Disordered" evidence="1">
    <location>
        <begin position="43"/>
        <end position="64"/>
    </location>
</feature>
<sequence>MILTTENRSFKNLILGRRDVTQQVIVRKMTRDHYRKHYAKDAEGNYVGTEKPAPDAGPVLIPSKSTPEDILRQVREVAFGKEHHINEFGGPWAYGGSGEC</sequence>
<organism evidence="2 3">
    <name type="scientific">Glonium stellatum</name>
    <dbReference type="NCBI Taxonomy" id="574774"/>
    <lineage>
        <taxon>Eukaryota</taxon>
        <taxon>Fungi</taxon>
        <taxon>Dikarya</taxon>
        <taxon>Ascomycota</taxon>
        <taxon>Pezizomycotina</taxon>
        <taxon>Dothideomycetes</taxon>
        <taxon>Pleosporomycetidae</taxon>
        <taxon>Gloniales</taxon>
        <taxon>Gloniaceae</taxon>
        <taxon>Glonium</taxon>
    </lineage>
</organism>
<dbReference type="EMBL" id="KV750831">
    <property type="protein sequence ID" value="OCL03008.1"/>
    <property type="molecule type" value="Genomic_DNA"/>
</dbReference>
<accession>A0A8E2EQU4</accession>
<name>A0A8E2EQU4_9PEZI</name>
<dbReference type="OrthoDB" id="4158258at2759"/>
<protein>
    <submittedName>
        <fullName evidence="2">Uncharacterized protein</fullName>
    </submittedName>
</protein>
<gene>
    <name evidence="2" type="ORF">AOQ84DRAFT_162639</name>
</gene>
<dbReference type="AlphaFoldDB" id="A0A8E2EQU4"/>
<evidence type="ECO:0000313" key="3">
    <source>
        <dbReference type="Proteomes" id="UP000250140"/>
    </source>
</evidence>